<feature type="region of interest" description="Disordered" evidence="1">
    <location>
        <begin position="264"/>
        <end position="294"/>
    </location>
</feature>
<feature type="compositionally biased region" description="Low complexity" evidence="1">
    <location>
        <begin position="212"/>
        <end position="231"/>
    </location>
</feature>
<feature type="compositionally biased region" description="Basic and acidic residues" evidence="1">
    <location>
        <begin position="336"/>
        <end position="350"/>
    </location>
</feature>
<reference evidence="2" key="1">
    <citation type="submission" date="2020-02" db="EMBL/GenBank/DDBJ databases">
        <authorList>
            <person name="Meier V. D."/>
        </authorList>
    </citation>
    <scope>NUCLEOTIDE SEQUENCE</scope>
    <source>
        <strain evidence="2">AVDCRST_MAG02</strain>
    </source>
</reference>
<feature type="non-terminal residue" evidence="2">
    <location>
        <position position="470"/>
    </location>
</feature>
<feature type="compositionally biased region" description="Low complexity" evidence="1">
    <location>
        <begin position="36"/>
        <end position="68"/>
    </location>
</feature>
<organism evidence="2">
    <name type="scientific">uncultured Rubrobacteraceae bacterium</name>
    <dbReference type="NCBI Taxonomy" id="349277"/>
    <lineage>
        <taxon>Bacteria</taxon>
        <taxon>Bacillati</taxon>
        <taxon>Actinomycetota</taxon>
        <taxon>Rubrobacteria</taxon>
        <taxon>Rubrobacterales</taxon>
        <taxon>Rubrobacteraceae</taxon>
        <taxon>environmental samples</taxon>
    </lineage>
</organism>
<feature type="non-terminal residue" evidence="2">
    <location>
        <position position="1"/>
    </location>
</feature>
<gene>
    <name evidence="2" type="ORF">AVDCRST_MAG02-4537</name>
</gene>
<sequence>VEQRARGPHPRGGCSGRCRAGPMGSRREGEPGPLLTGRVPGRGAGRAPLGRRGTGGRARVAAGTAVVPEDALVRPGGRGRDLRRRHRGPPDGRGAGGHRRPPQTSPGVRRRRRPVLRGGTLRPRAGGGRGVGAVRRVQLRAAPLRAPHRGGGGHAGVQPRASPGRGPPGRGARPDRGPADAVRGAGRNPARTPLPEGCPRPRGLGRQRRTGARGLLRGRAWQGGARPPGGVRFRRGPGRHPSRRRAQGRGARLLPLLRRARGGRGLPRGVAGEALSPGGALREERGRGRHPPARRLFGRRRGLAGRAAGQREGPFRARVREGRHTGGARAAVHRAGGRERRLGDEAREPAPPRLQGARGVAGGRHGRRGAAGAPPHARRRGLPGGAGARGNPGVGALRPGVVGGAHRVGRRGRLGVCRRDPVGAHQGAYFGPVLGGRDRPGLQSGGGVGRGGAEDRGLHRGVRPWKPRAL</sequence>
<feature type="compositionally biased region" description="Gly residues" evidence="1">
    <location>
        <begin position="382"/>
        <end position="393"/>
    </location>
</feature>
<dbReference type="EMBL" id="CADCVH010000127">
    <property type="protein sequence ID" value="CAA9481002.1"/>
    <property type="molecule type" value="Genomic_DNA"/>
</dbReference>
<proteinExistence type="predicted"/>
<dbReference type="AlphaFoldDB" id="A0A6J4RT78"/>
<feature type="compositionally biased region" description="Low complexity" evidence="1">
    <location>
        <begin position="132"/>
        <end position="145"/>
    </location>
</feature>
<feature type="compositionally biased region" description="Basic residues" evidence="1">
    <location>
        <begin position="459"/>
        <end position="470"/>
    </location>
</feature>
<feature type="region of interest" description="Disordered" evidence="1">
    <location>
        <begin position="1"/>
        <end position="251"/>
    </location>
</feature>
<feature type="region of interest" description="Disordered" evidence="1">
    <location>
        <begin position="434"/>
        <end position="470"/>
    </location>
</feature>
<dbReference type="GO" id="GO:0008909">
    <property type="term" value="F:isochorismate synthase activity"/>
    <property type="evidence" value="ECO:0007669"/>
    <property type="project" value="UniProtKB-EC"/>
</dbReference>
<name>A0A6J4RT78_9ACTN</name>
<keyword evidence="2" id="KW-0413">Isomerase</keyword>
<protein>
    <submittedName>
        <fullName evidence="2">Isochorismate synthase @ Menaquinone-specific isochorismate synthase</fullName>
        <ecNumber evidence="2">5.4.4.2</ecNumber>
    </submittedName>
</protein>
<feature type="region of interest" description="Disordered" evidence="1">
    <location>
        <begin position="322"/>
        <end position="404"/>
    </location>
</feature>
<dbReference type="EC" id="5.4.4.2" evidence="2"/>
<evidence type="ECO:0000313" key="2">
    <source>
        <dbReference type="EMBL" id="CAA9481002.1"/>
    </source>
</evidence>
<evidence type="ECO:0000256" key="1">
    <source>
        <dbReference type="SAM" id="MobiDB-lite"/>
    </source>
</evidence>
<feature type="compositionally biased region" description="Basic residues" evidence="1">
    <location>
        <begin position="232"/>
        <end position="247"/>
    </location>
</feature>
<accession>A0A6J4RT78</accession>